<dbReference type="GO" id="GO:0006574">
    <property type="term" value="P:L-valine catabolic process"/>
    <property type="evidence" value="ECO:0007669"/>
    <property type="project" value="UniProtKB-UniRule"/>
</dbReference>
<comment type="pathway">
    <text evidence="8">Amino-acid degradation; L-valine degradation.</text>
</comment>
<evidence type="ECO:0000256" key="8">
    <source>
        <dbReference type="RuleBase" id="RU369070"/>
    </source>
</evidence>
<keyword evidence="5" id="KW-0735">Signal-anchor</keyword>
<evidence type="ECO:0000256" key="2">
    <source>
        <dbReference type="ARBA" id="ARBA00007727"/>
    </source>
</evidence>
<sequence length="1029" mass="116755">MGGIQSPFFKDHPHALKKKLFPYGLYILLFIAIFRLYFFPTPTAGGATTAATAAGEHLLKPTSPPPPPKVLVEEDSTSDNVCDYTNGKWVHDNKGPLYNSSACGTIKDGQNCVSHGRPDMGYLYWRWKPNKCHLPRFDPNTFLQLVKDRHLAFVGDSLARNQLESLLCLLATVSVPNLVYTSGEDNKFRKWHFASHNVNVSVYWSPFLVKGFEKSEEVPFNRLHLDSVNDVWAKDLGEIDMVVLSIGHWYLHPAVFYYGDTVLGCHSCNDKNYTQVGFYDVYGMAFNTTLKALVDKKIDVIVTTFSPAHFEGDWDSLDACSKTKPFEENERKLEGMDYEMRRKEMEQVVAAKENAKNSKNFRLEALDVTKIALMRPDGHPGSYMYPNPFANVNPEEEVVLTENKGHVRLITLNQPRRLNVISPKVVYLLAQHMEQYEKDEDAKLVIIKGAGRAFSAGGDLKMFYDGRESKLFSHYKSVFRVTEDSCLEVVYRFYWLCYHNFTYKKPQKFAMMVHEVSNFFLKKLLQKVSVKWYFYRQVSLVHGISMGGGASLMVPMKFSVVTEKTVFATPEASIGFHTDCGFSYVLSHLPGRLGEYFALTGARLSGEELVAVGLATHFVPLDKLSELENHLVSLNSGDDKVVKAAIEEFSVDVQISQESVLNKQSIIEECFSKDSVEEILEAFEAESRKEGNEWIVPVLKGLKRSSPTGLKITLRSVIFFDKKGRKPKIREGRKQTLAECLKKEFRLTINILRRVLSGDVYEGIRALTIDKDNSPKWDPLSLGEISSEKLDLLFQPFEEAHELNIPENEEHRQQHLIGGKVQEESYKGKKKQHEECMKAQFLAELAAHELAKCIFLPKAYEEDFTCYLKTAAIECAPWTSLPNSITLIAFHARDIDELVGEMECNHIAGTIELKFEWSGDEVPPLTPSPPRNAPYLNYMAIKESLSVVEVGRHLLKASEKLISNMSSVREVYSHCRLKSSGYMIFYFGYSICKTDSVLNLLKLKRRHHLICKQLPPASNIATEITPKDA</sequence>
<keyword evidence="14" id="KW-1185">Reference proteome</keyword>
<dbReference type="InterPro" id="IPR032259">
    <property type="entry name" value="HIBYL-CoA-H"/>
</dbReference>
<dbReference type="Proteomes" id="UP000245207">
    <property type="component" value="Unassembled WGS sequence"/>
</dbReference>
<organism evidence="13 14">
    <name type="scientific">Artemisia annua</name>
    <name type="common">Sweet wormwood</name>
    <dbReference type="NCBI Taxonomy" id="35608"/>
    <lineage>
        <taxon>Eukaryota</taxon>
        <taxon>Viridiplantae</taxon>
        <taxon>Streptophyta</taxon>
        <taxon>Embryophyta</taxon>
        <taxon>Tracheophyta</taxon>
        <taxon>Spermatophyta</taxon>
        <taxon>Magnoliopsida</taxon>
        <taxon>eudicotyledons</taxon>
        <taxon>Gunneridae</taxon>
        <taxon>Pentapetalae</taxon>
        <taxon>asterids</taxon>
        <taxon>campanulids</taxon>
        <taxon>Asterales</taxon>
        <taxon>Asteraceae</taxon>
        <taxon>Asteroideae</taxon>
        <taxon>Anthemideae</taxon>
        <taxon>Artemisiinae</taxon>
        <taxon>Artemisia</taxon>
    </lineage>
</organism>
<protein>
    <recommendedName>
        <fullName evidence="8">3-hydroxyisobutyryl-CoA hydrolase</fullName>
        <shortName evidence="8">HIB-CoA hydrolase</shortName>
        <shortName evidence="8">HIBYL-CoA-H</shortName>
        <ecNumber evidence="8">3.1.2.4</ecNumber>
    </recommendedName>
    <alternativeName>
        <fullName evidence="8">3-hydroxyisobutyryl-coenzyme A hydrolase</fullName>
    </alternativeName>
</protein>
<feature type="domain" description="Enoyl-CoA hydratase/isomerase" evidence="12">
    <location>
        <begin position="519"/>
        <end position="794"/>
    </location>
</feature>
<dbReference type="InterPro" id="IPR026057">
    <property type="entry name" value="TBL_C"/>
</dbReference>
<feature type="domain" description="Enoyl-CoA hydratase/isomerase" evidence="12">
    <location>
        <begin position="407"/>
        <end position="507"/>
    </location>
</feature>
<dbReference type="PANTHER" id="PTHR43176:SF2">
    <property type="entry name" value="3-HYDROXYISOBUTYRYL-COA HYDROLASE-LIKE PROTEIN 5"/>
    <property type="match status" value="1"/>
</dbReference>
<dbReference type="GO" id="GO:0003860">
    <property type="term" value="F:3-hydroxyisobutyryl-CoA hydrolase activity"/>
    <property type="evidence" value="ECO:0007669"/>
    <property type="project" value="UniProtKB-UniRule"/>
</dbReference>
<keyword evidence="6 9" id="KW-1133">Transmembrane helix</keyword>
<dbReference type="Gene3D" id="3.90.226.10">
    <property type="entry name" value="2-enoyl-CoA Hydratase, Chain A, domain 1"/>
    <property type="match status" value="1"/>
</dbReference>
<proteinExistence type="inferred from homology"/>
<dbReference type="SUPFAM" id="SSF52096">
    <property type="entry name" value="ClpP/crotonase"/>
    <property type="match status" value="1"/>
</dbReference>
<evidence type="ECO:0000256" key="4">
    <source>
        <dbReference type="ARBA" id="ARBA00022801"/>
    </source>
</evidence>
<comment type="similarity">
    <text evidence="2">Belongs to the PC-esterase family. TBL subfamily.</text>
</comment>
<feature type="domain" description="Trichome birefringence-like N-terminal" evidence="11">
    <location>
        <begin position="81"/>
        <end position="133"/>
    </location>
</feature>
<comment type="similarity">
    <text evidence="8">Belongs to the enoyl-CoA hydratase/isomerase family.</text>
</comment>
<dbReference type="EC" id="3.1.2.4" evidence="8"/>
<evidence type="ECO:0000313" key="14">
    <source>
        <dbReference type="Proteomes" id="UP000245207"/>
    </source>
</evidence>
<evidence type="ECO:0000259" key="10">
    <source>
        <dbReference type="Pfam" id="PF13839"/>
    </source>
</evidence>
<name>A0A2U1LWB0_ARTAN</name>
<dbReference type="PANTHER" id="PTHR43176">
    <property type="entry name" value="3-HYDROXYISOBUTYRYL-COA HYDROLASE-RELATED"/>
    <property type="match status" value="1"/>
</dbReference>
<comment type="catalytic activity">
    <reaction evidence="8">
        <text>3-hydroxy-2-methylpropanoyl-CoA + H2O = 3-hydroxy-2-methylpropanoate + CoA + H(+)</text>
        <dbReference type="Rhea" id="RHEA:20888"/>
        <dbReference type="ChEBI" id="CHEBI:11805"/>
        <dbReference type="ChEBI" id="CHEBI:15377"/>
        <dbReference type="ChEBI" id="CHEBI:15378"/>
        <dbReference type="ChEBI" id="CHEBI:57287"/>
        <dbReference type="ChEBI" id="CHEBI:57340"/>
        <dbReference type="EC" id="3.1.2.4"/>
    </reaction>
</comment>
<comment type="caution">
    <text evidence="13">The sequence shown here is derived from an EMBL/GenBank/DDBJ whole genome shotgun (WGS) entry which is preliminary data.</text>
</comment>
<evidence type="ECO:0000256" key="9">
    <source>
        <dbReference type="SAM" id="Phobius"/>
    </source>
</evidence>
<feature type="transmembrane region" description="Helical" evidence="9">
    <location>
        <begin position="20"/>
        <end position="39"/>
    </location>
</feature>
<comment type="function">
    <text evidence="8">Hydrolyzes 3-hydroxyisobutyryl-CoA (HIBYL-CoA), a saline catabolite. Has high activity toward isobutyryl-CoA. Could be an isobutyryl-CoA dehydrogenase that functions in valine catabolism.</text>
</comment>
<evidence type="ECO:0000259" key="11">
    <source>
        <dbReference type="Pfam" id="PF14416"/>
    </source>
</evidence>
<evidence type="ECO:0000256" key="1">
    <source>
        <dbReference type="ARBA" id="ARBA00004167"/>
    </source>
</evidence>
<evidence type="ECO:0000256" key="7">
    <source>
        <dbReference type="ARBA" id="ARBA00023136"/>
    </source>
</evidence>
<dbReference type="CDD" id="cd06558">
    <property type="entry name" value="crotonase-like"/>
    <property type="match status" value="1"/>
</dbReference>
<keyword evidence="3 9" id="KW-0812">Transmembrane</keyword>
<dbReference type="GO" id="GO:0016020">
    <property type="term" value="C:membrane"/>
    <property type="evidence" value="ECO:0007669"/>
    <property type="project" value="UniProtKB-SubCell"/>
</dbReference>
<evidence type="ECO:0000256" key="3">
    <source>
        <dbReference type="ARBA" id="ARBA00022692"/>
    </source>
</evidence>
<dbReference type="OrthoDB" id="16820at2759"/>
<feature type="domain" description="Trichome birefringence-like C-terminal" evidence="10">
    <location>
        <begin position="134"/>
        <end position="390"/>
    </location>
</feature>
<dbReference type="AlphaFoldDB" id="A0A2U1LWB0"/>
<keyword evidence="4 8" id="KW-0378">Hydrolase</keyword>
<gene>
    <name evidence="13" type="ORF">CTI12_AA446570</name>
</gene>
<dbReference type="Pfam" id="PF13839">
    <property type="entry name" value="PC-Esterase"/>
    <property type="match status" value="1"/>
</dbReference>
<evidence type="ECO:0000313" key="13">
    <source>
        <dbReference type="EMBL" id="PWA53296.1"/>
    </source>
</evidence>
<dbReference type="InterPro" id="IPR045004">
    <property type="entry name" value="ECH_dom"/>
</dbReference>
<dbReference type="Pfam" id="PF16113">
    <property type="entry name" value="ECH_2"/>
    <property type="match status" value="2"/>
</dbReference>
<dbReference type="EMBL" id="PKPP01007467">
    <property type="protein sequence ID" value="PWA53296.1"/>
    <property type="molecule type" value="Genomic_DNA"/>
</dbReference>
<reference evidence="13 14" key="1">
    <citation type="journal article" date="2018" name="Mol. Plant">
        <title>The genome of Artemisia annua provides insight into the evolution of Asteraceae family and artemisinin biosynthesis.</title>
        <authorList>
            <person name="Shen Q."/>
            <person name="Zhang L."/>
            <person name="Liao Z."/>
            <person name="Wang S."/>
            <person name="Yan T."/>
            <person name="Shi P."/>
            <person name="Liu M."/>
            <person name="Fu X."/>
            <person name="Pan Q."/>
            <person name="Wang Y."/>
            <person name="Lv Z."/>
            <person name="Lu X."/>
            <person name="Zhang F."/>
            <person name="Jiang W."/>
            <person name="Ma Y."/>
            <person name="Chen M."/>
            <person name="Hao X."/>
            <person name="Li L."/>
            <person name="Tang Y."/>
            <person name="Lv G."/>
            <person name="Zhou Y."/>
            <person name="Sun X."/>
            <person name="Brodelius P.E."/>
            <person name="Rose J.K.C."/>
            <person name="Tang K."/>
        </authorList>
    </citation>
    <scope>NUCLEOTIDE SEQUENCE [LARGE SCALE GENOMIC DNA]</scope>
    <source>
        <strain evidence="14">cv. Huhao1</strain>
        <tissue evidence="13">Leaf</tissue>
    </source>
</reference>
<dbReference type="GO" id="GO:0016740">
    <property type="term" value="F:transferase activity"/>
    <property type="evidence" value="ECO:0007669"/>
    <property type="project" value="InterPro"/>
</dbReference>
<evidence type="ECO:0000256" key="6">
    <source>
        <dbReference type="ARBA" id="ARBA00022989"/>
    </source>
</evidence>
<evidence type="ECO:0000259" key="12">
    <source>
        <dbReference type="Pfam" id="PF16113"/>
    </source>
</evidence>
<comment type="subcellular location">
    <subcellularLocation>
        <location evidence="1">Membrane</location>
        <topology evidence="1">Single-pass membrane protein</topology>
    </subcellularLocation>
</comment>
<evidence type="ECO:0000256" key="5">
    <source>
        <dbReference type="ARBA" id="ARBA00022968"/>
    </source>
</evidence>
<dbReference type="InterPro" id="IPR029045">
    <property type="entry name" value="ClpP/crotonase-like_dom_sf"/>
</dbReference>
<keyword evidence="7 9" id="KW-0472">Membrane</keyword>
<dbReference type="InterPro" id="IPR025846">
    <property type="entry name" value="TBL_N"/>
</dbReference>
<accession>A0A2U1LWB0</accession>
<dbReference type="Pfam" id="PF14416">
    <property type="entry name" value="PMR5N"/>
    <property type="match status" value="1"/>
</dbReference>